<gene>
    <name evidence="2" type="ORF">BDP27DRAFT_1430486</name>
</gene>
<evidence type="ECO:0000313" key="3">
    <source>
        <dbReference type="Proteomes" id="UP000772434"/>
    </source>
</evidence>
<dbReference type="Gene3D" id="2.60.120.650">
    <property type="entry name" value="Cupin"/>
    <property type="match status" value="1"/>
</dbReference>
<evidence type="ECO:0000256" key="1">
    <source>
        <dbReference type="SAM" id="MobiDB-lite"/>
    </source>
</evidence>
<feature type="region of interest" description="Disordered" evidence="1">
    <location>
        <begin position="156"/>
        <end position="349"/>
    </location>
</feature>
<reference evidence="2" key="1">
    <citation type="submission" date="2020-11" db="EMBL/GenBank/DDBJ databases">
        <authorList>
            <consortium name="DOE Joint Genome Institute"/>
            <person name="Ahrendt S."/>
            <person name="Riley R."/>
            <person name="Andreopoulos W."/>
            <person name="Labutti K."/>
            <person name="Pangilinan J."/>
            <person name="Ruiz-Duenas F.J."/>
            <person name="Barrasa J.M."/>
            <person name="Sanchez-Garcia M."/>
            <person name="Camarero S."/>
            <person name="Miyauchi S."/>
            <person name="Serrano A."/>
            <person name="Linde D."/>
            <person name="Babiker R."/>
            <person name="Drula E."/>
            <person name="Ayuso-Fernandez I."/>
            <person name="Pacheco R."/>
            <person name="Padilla G."/>
            <person name="Ferreira P."/>
            <person name="Barriuso J."/>
            <person name="Kellner H."/>
            <person name="Castanera R."/>
            <person name="Alfaro M."/>
            <person name="Ramirez L."/>
            <person name="Pisabarro A.G."/>
            <person name="Kuo A."/>
            <person name="Tritt A."/>
            <person name="Lipzen A."/>
            <person name="He G."/>
            <person name="Yan M."/>
            <person name="Ng V."/>
            <person name="Cullen D."/>
            <person name="Martin F."/>
            <person name="Rosso M.-N."/>
            <person name="Henrissat B."/>
            <person name="Hibbett D."/>
            <person name="Martinez A.T."/>
            <person name="Grigoriev I.V."/>
        </authorList>
    </citation>
    <scope>NUCLEOTIDE SEQUENCE</scope>
    <source>
        <strain evidence="2">AH 40177</strain>
    </source>
</reference>
<feature type="region of interest" description="Disordered" evidence="1">
    <location>
        <begin position="121"/>
        <end position="144"/>
    </location>
</feature>
<organism evidence="2 3">
    <name type="scientific">Rhodocollybia butyracea</name>
    <dbReference type="NCBI Taxonomy" id="206335"/>
    <lineage>
        <taxon>Eukaryota</taxon>
        <taxon>Fungi</taxon>
        <taxon>Dikarya</taxon>
        <taxon>Basidiomycota</taxon>
        <taxon>Agaricomycotina</taxon>
        <taxon>Agaricomycetes</taxon>
        <taxon>Agaricomycetidae</taxon>
        <taxon>Agaricales</taxon>
        <taxon>Marasmiineae</taxon>
        <taxon>Omphalotaceae</taxon>
        <taxon>Rhodocollybia</taxon>
    </lineage>
</organism>
<feature type="compositionally biased region" description="Basic and acidic residues" evidence="1">
    <location>
        <begin position="340"/>
        <end position="349"/>
    </location>
</feature>
<proteinExistence type="predicted"/>
<feature type="region of interest" description="Disordered" evidence="1">
    <location>
        <begin position="73"/>
        <end position="107"/>
    </location>
</feature>
<dbReference type="SUPFAM" id="SSF51197">
    <property type="entry name" value="Clavaminate synthase-like"/>
    <property type="match status" value="1"/>
</dbReference>
<dbReference type="Proteomes" id="UP000772434">
    <property type="component" value="Unassembled WGS sequence"/>
</dbReference>
<accession>A0A9P5TYR6</accession>
<dbReference type="AlphaFoldDB" id="A0A9P5TYR6"/>
<evidence type="ECO:0008006" key="4">
    <source>
        <dbReference type="Google" id="ProtNLM"/>
    </source>
</evidence>
<name>A0A9P5TYR6_9AGAR</name>
<feature type="compositionally biased region" description="Polar residues" evidence="1">
    <location>
        <begin position="168"/>
        <end position="182"/>
    </location>
</feature>
<dbReference type="EMBL" id="JADNRY010000261">
    <property type="protein sequence ID" value="KAF9060076.1"/>
    <property type="molecule type" value="Genomic_DNA"/>
</dbReference>
<comment type="caution">
    <text evidence="2">The sequence shown here is derived from an EMBL/GenBank/DDBJ whole genome shotgun (WGS) entry which is preliminary data.</text>
</comment>
<evidence type="ECO:0000313" key="2">
    <source>
        <dbReference type="EMBL" id="KAF9060076.1"/>
    </source>
</evidence>
<keyword evidence="3" id="KW-1185">Reference proteome</keyword>
<sequence length="925" mass="103580">MSVLEPLVEIGKVQKRYSQPRNFRIPWPTPQTPTPKYRNLPMPYGMDDPAFYLEFKQKLQGEHSQTLKVIDVDQSSSSTSHQTCGLPQDASSDGLAGNSSTHIGKSEQTNSIVEAVSHDNGGAKELDMSSGAVQKANREENSTDLGLLMDKMDLDASSSAVEGDPPCNLQQVSSSHSAQLASGDTMHQDASCSAVDVGNGDQLGGGGGFFSSSEHDMDVDKMEVDAASGSLVGGESSLAEPVQQEPSSSKTQVPPVENMDVNMSQQEDDVAKFMEESAITGSKHAREPSVDDDDDGQEERSSRYALRARNKPSGSAPNSQENEGDTKPPPKKKKKVTKKKAVETPEIRKPEISKPAVSLFRPVQLDLPKLVPSTKAKKEKYPAVEIWTGDGKESTLFEWEPYAKKNAHDWYQQLTNNVKSFGPDSPHIRVISHEELNKTSATEIQESFRTKLLLIRGVPTTMKFDEDSFLQIGNIDVPRTIHDTSLYDPEEPHSVHVQGSLRDFLKSDKILNSLSNPLATHVQMDHLATDFYAVKFLSGTPPIGFTPYYPRSLMDWIIATKMMAEHMEHMDVGGTCTKILVQDGAKWWLVCLPKNKKHGTGWIPAYGAALANSLNADVDYEWFGIWLRPGDLLCLPPATIHIVFTVEDSICSGGYFVSSATMAKTVFANYHNFVASSYLTNAPVSQELTMILRVLFFWYLALVEQEKSYFKVIKGKASTPSHIPDLRRVEDLVNLLALLNLADLAWVISPERYAGEKEPQDYKSARECASCFREWLYKKFRITRCQTDGQECEIEEDFNMLENLGRTFLFRHARLLVRHIANFRREGFFSEDVGDGKTERYVTSTEVCEAIEEDLCPRDYLFQEWWTRARGIDEKVEALINKLVVQADESSKIEIRKEEWRDVGNSYEWEGPGEGYVFRMDIVDN</sequence>
<feature type="compositionally biased region" description="Basic and acidic residues" evidence="1">
    <location>
        <begin position="213"/>
        <end position="224"/>
    </location>
</feature>
<feature type="compositionally biased region" description="Polar residues" evidence="1">
    <location>
        <begin position="312"/>
        <end position="321"/>
    </location>
</feature>
<feature type="compositionally biased region" description="Basic residues" evidence="1">
    <location>
        <begin position="329"/>
        <end position="339"/>
    </location>
</feature>
<dbReference type="OrthoDB" id="3270451at2759"/>
<protein>
    <recommendedName>
        <fullName evidence="4">JmjC domain-containing protein</fullName>
    </recommendedName>
</protein>